<dbReference type="PANTHER" id="PTHR11822">
    <property type="entry name" value="NADP-SPECIFIC ISOCITRATE DEHYDROGENASE"/>
    <property type="match status" value="1"/>
</dbReference>
<evidence type="ECO:0000256" key="1">
    <source>
        <dbReference type="ARBA" id="ARBA00001936"/>
    </source>
</evidence>
<dbReference type="NCBIfam" id="NF006156">
    <property type="entry name" value="PRK08299.1"/>
    <property type="match status" value="1"/>
</dbReference>
<feature type="binding site" evidence="12">
    <location>
        <position position="273"/>
    </location>
    <ligand>
        <name>Mn(2+)</name>
        <dbReference type="ChEBI" id="CHEBI:29035"/>
    </ligand>
</feature>
<dbReference type="GO" id="GO:0000287">
    <property type="term" value="F:magnesium ion binding"/>
    <property type="evidence" value="ECO:0007669"/>
    <property type="project" value="InterPro"/>
</dbReference>
<keyword evidence="7 9" id="KW-0560">Oxidoreductase</keyword>
<evidence type="ECO:0000256" key="8">
    <source>
        <dbReference type="ARBA" id="ARBA00023211"/>
    </source>
</evidence>
<sequence>MGKVKFNSPLVEMEGDEMARVLWQWVRDQLVLPFVDVELKRFDLSIENRERTDDRVTLEAAQAARAHGVSLKCSTITPDRARQQEFGLSRLYPSPNGTVRNVLDGTIFREPVICPNVPRLVPHWSKPVVIARHAFGEQYRAKEIVVEGRGTVKLVFEPTDGGEAVTQTVHEFNGGGVALGLFNTDESIRGFARACLNFGLQRGYPVYFSHKGTVLKQYDGRFKDIFSEVFGEFADAYREAGLVYEPRLIDDMVAFSLKSSGGYLWACKNYDGDVQSDYMAQGYGSAGLMTSLLMSPDGRCIETETAHGTAVRHYRQYQRGEATSSNPLATIYAWSRALWHRARLDGTPDGMAFAETLERTCIDLVEAGTMTRDLASLMGARHPFVSAQVFVQRAAAELKSRLG</sequence>
<name>A0A1H4CLR1_9BURK</name>
<dbReference type="EC" id="1.1.1.42" evidence="9"/>
<evidence type="ECO:0000256" key="12">
    <source>
        <dbReference type="PIRSR" id="PIRSR000108-3"/>
    </source>
</evidence>
<evidence type="ECO:0000313" key="14">
    <source>
        <dbReference type="EMBL" id="SEA61277.1"/>
    </source>
</evidence>
<feature type="binding site" evidence="12">
    <location>
        <position position="250"/>
    </location>
    <ligand>
        <name>Mn(2+)</name>
        <dbReference type="ChEBI" id="CHEBI:29035"/>
    </ligand>
</feature>
<evidence type="ECO:0000259" key="13">
    <source>
        <dbReference type="SMART" id="SM01329"/>
    </source>
</evidence>
<evidence type="ECO:0000256" key="5">
    <source>
        <dbReference type="ARBA" id="ARBA00022842"/>
    </source>
</evidence>
<protein>
    <recommendedName>
        <fullName evidence="9">Isocitrate dehydrogenase [NADP]</fullName>
        <ecNumber evidence="9">1.1.1.42</ecNumber>
    </recommendedName>
</protein>
<dbReference type="PANTHER" id="PTHR11822:SF21">
    <property type="entry name" value="ISOCITRATE DEHYDROGENASE [NADP], MITOCHONDRIAL"/>
    <property type="match status" value="1"/>
</dbReference>
<dbReference type="PROSITE" id="PS00470">
    <property type="entry name" value="IDH_IMDH"/>
    <property type="match status" value="1"/>
</dbReference>
<feature type="site" description="Critical for catalysis" evidence="10">
    <location>
        <position position="211"/>
    </location>
</feature>
<comment type="cofactor">
    <cofactor evidence="1">
        <name>Mn(2+)</name>
        <dbReference type="ChEBI" id="CHEBI:29035"/>
    </cofactor>
</comment>
<dbReference type="RefSeq" id="WP_090531928.1">
    <property type="nucleotide sequence ID" value="NZ_FNRQ01000002.1"/>
</dbReference>
<dbReference type="AlphaFoldDB" id="A0A1H4CLR1"/>
<dbReference type="GO" id="GO:0004450">
    <property type="term" value="F:isocitrate dehydrogenase (NADP+) activity"/>
    <property type="evidence" value="ECO:0007669"/>
    <property type="project" value="UniProtKB-UniRule"/>
</dbReference>
<keyword evidence="5 9" id="KW-0460">Magnesium</keyword>
<dbReference type="EMBL" id="FNRQ01000002">
    <property type="protein sequence ID" value="SEA61277.1"/>
    <property type="molecule type" value="Genomic_DNA"/>
</dbReference>
<comment type="similarity">
    <text evidence="2 9">Belongs to the isocitrate and isopropylmalate dehydrogenases family.</text>
</comment>
<dbReference type="SMART" id="SM01329">
    <property type="entry name" value="Iso_dh"/>
    <property type="match status" value="1"/>
</dbReference>
<gene>
    <name evidence="14" type="ORF">SAMN05192564_102371</name>
</gene>
<comment type="cofactor">
    <cofactor evidence="9 12">
        <name>Mg(2+)</name>
        <dbReference type="ChEBI" id="CHEBI:18420"/>
    </cofactor>
    <cofactor evidence="9 12">
        <name>Mn(2+)</name>
        <dbReference type="ChEBI" id="CHEBI:29035"/>
    </cofactor>
    <text evidence="9 12">Binds 1 Mg(2+) or Mn(2+) ion per subunit.</text>
</comment>
<evidence type="ECO:0000256" key="6">
    <source>
        <dbReference type="ARBA" id="ARBA00022857"/>
    </source>
</evidence>
<feature type="binding site" evidence="11">
    <location>
        <position position="77"/>
    </location>
    <ligand>
        <name>D-threo-isocitrate</name>
        <dbReference type="ChEBI" id="CHEBI:15562"/>
    </ligand>
</feature>
<evidence type="ECO:0000256" key="7">
    <source>
        <dbReference type="ARBA" id="ARBA00023002"/>
    </source>
</evidence>
<dbReference type="Gene3D" id="3.40.718.10">
    <property type="entry name" value="Isopropylmalate Dehydrogenase"/>
    <property type="match status" value="1"/>
</dbReference>
<proteinExistence type="inferred from homology"/>
<keyword evidence="8 9" id="KW-0464">Manganese</keyword>
<keyword evidence="4 9" id="KW-0479">Metal-binding</keyword>
<feature type="binding site" evidence="11">
    <location>
        <begin position="94"/>
        <end position="100"/>
    </location>
    <ligand>
        <name>D-threo-isocitrate</name>
        <dbReference type="ChEBI" id="CHEBI:15562"/>
    </ligand>
</feature>
<evidence type="ECO:0000256" key="3">
    <source>
        <dbReference type="ARBA" id="ARBA00022532"/>
    </source>
</evidence>
<dbReference type="NCBIfam" id="TIGR00127">
    <property type="entry name" value="nadp_idh_euk"/>
    <property type="match status" value="1"/>
</dbReference>
<evidence type="ECO:0000256" key="10">
    <source>
        <dbReference type="PIRSR" id="PIRSR000108-1"/>
    </source>
</evidence>
<comment type="catalytic activity">
    <reaction evidence="9">
        <text>D-threo-isocitrate + NADP(+) = 2-oxoglutarate + CO2 + NADPH</text>
        <dbReference type="Rhea" id="RHEA:19629"/>
        <dbReference type="ChEBI" id="CHEBI:15562"/>
        <dbReference type="ChEBI" id="CHEBI:16526"/>
        <dbReference type="ChEBI" id="CHEBI:16810"/>
        <dbReference type="ChEBI" id="CHEBI:57783"/>
        <dbReference type="ChEBI" id="CHEBI:58349"/>
        <dbReference type="EC" id="1.1.1.42"/>
    </reaction>
</comment>
<dbReference type="PIRSF" id="PIRSF000108">
    <property type="entry name" value="IDH_NADP"/>
    <property type="match status" value="1"/>
</dbReference>
<dbReference type="InterPro" id="IPR024084">
    <property type="entry name" value="IsoPropMal-DH-like_dom"/>
</dbReference>
<keyword evidence="15" id="KW-1185">Reference proteome</keyword>
<keyword evidence="6 9" id="KW-0521">NADP</keyword>
<dbReference type="GO" id="GO:0006099">
    <property type="term" value="P:tricarboxylic acid cycle"/>
    <property type="evidence" value="ECO:0007669"/>
    <property type="project" value="UniProtKB-KW"/>
</dbReference>
<reference evidence="15" key="1">
    <citation type="submission" date="2016-10" db="EMBL/GenBank/DDBJ databases">
        <authorList>
            <person name="Varghese N."/>
            <person name="Submissions S."/>
        </authorList>
    </citation>
    <scope>NUCLEOTIDE SEQUENCE [LARGE SCALE GENOMIC DNA]</scope>
    <source>
        <strain evidence="15">LMG 24000</strain>
    </source>
</reference>
<evidence type="ECO:0000256" key="2">
    <source>
        <dbReference type="ARBA" id="ARBA00007769"/>
    </source>
</evidence>
<feature type="site" description="Critical for catalysis" evidence="10">
    <location>
        <position position="139"/>
    </location>
</feature>
<keyword evidence="3 9" id="KW-0816">Tricarboxylic acid cycle</keyword>
<dbReference type="InterPro" id="IPR004790">
    <property type="entry name" value="Isocitrate_DH_NADP"/>
</dbReference>
<evidence type="ECO:0000256" key="11">
    <source>
        <dbReference type="PIRSR" id="PIRSR000108-2"/>
    </source>
</evidence>
<accession>A0A1H4CLR1</accession>
<dbReference type="STRING" id="83784.SAMN05192564_102371"/>
<feature type="domain" description="Isopropylmalate dehydrogenase-like" evidence="13">
    <location>
        <begin position="9"/>
        <end position="394"/>
    </location>
</feature>
<dbReference type="Proteomes" id="UP000198638">
    <property type="component" value="Unassembled WGS sequence"/>
</dbReference>
<evidence type="ECO:0000256" key="4">
    <source>
        <dbReference type="ARBA" id="ARBA00022723"/>
    </source>
</evidence>
<dbReference type="GO" id="GO:0051287">
    <property type="term" value="F:NAD binding"/>
    <property type="evidence" value="ECO:0007669"/>
    <property type="project" value="InterPro"/>
</dbReference>
<dbReference type="Pfam" id="PF00180">
    <property type="entry name" value="Iso_dh"/>
    <property type="match status" value="1"/>
</dbReference>
<feature type="binding site" evidence="11">
    <location>
        <position position="132"/>
    </location>
    <ligand>
        <name>D-threo-isocitrate</name>
        <dbReference type="ChEBI" id="CHEBI:15562"/>
    </ligand>
</feature>
<feature type="binding site" evidence="11">
    <location>
        <position position="109"/>
    </location>
    <ligand>
        <name>D-threo-isocitrate</name>
        <dbReference type="ChEBI" id="CHEBI:15562"/>
    </ligand>
</feature>
<dbReference type="SUPFAM" id="SSF53659">
    <property type="entry name" value="Isocitrate/Isopropylmalate dehydrogenase-like"/>
    <property type="match status" value="1"/>
</dbReference>
<dbReference type="GO" id="GO:0006102">
    <property type="term" value="P:isocitrate metabolic process"/>
    <property type="evidence" value="ECO:0007669"/>
    <property type="project" value="UniProtKB-UniRule"/>
</dbReference>
<evidence type="ECO:0000313" key="15">
    <source>
        <dbReference type="Proteomes" id="UP000198638"/>
    </source>
</evidence>
<organism evidence="14 15">
    <name type="scientific">Paraburkholderia sartisoli</name>
    <dbReference type="NCBI Taxonomy" id="83784"/>
    <lineage>
        <taxon>Bacteria</taxon>
        <taxon>Pseudomonadati</taxon>
        <taxon>Pseudomonadota</taxon>
        <taxon>Betaproteobacteria</taxon>
        <taxon>Burkholderiales</taxon>
        <taxon>Burkholderiaceae</taxon>
        <taxon>Paraburkholderia</taxon>
    </lineage>
</organism>
<dbReference type="OrthoDB" id="9765655at2"/>
<evidence type="ECO:0000256" key="9">
    <source>
        <dbReference type="PIRNR" id="PIRNR000108"/>
    </source>
</evidence>
<dbReference type="InterPro" id="IPR019818">
    <property type="entry name" value="IsoCit/isopropylmalate_DH_CS"/>
</dbReference>